<dbReference type="EMBL" id="CP003600">
    <property type="protein sequence ID" value="AFY93306.1"/>
    <property type="molecule type" value="Genomic_DNA"/>
</dbReference>
<name>K9UFY2_CHAP6</name>
<dbReference type="Proteomes" id="UP000010366">
    <property type="component" value="Chromosome"/>
</dbReference>
<dbReference type="eggNOG" id="ENOG5033G6U">
    <property type="taxonomic scope" value="Bacteria"/>
</dbReference>
<dbReference type="KEGG" id="cmp:Cha6605_2223"/>
<dbReference type="HOGENOM" id="CLU_194381_1_0_3"/>
<dbReference type="GO" id="GO:0042742">
    <property type="term" value="P:defense response to bacterium"/>
    <property type="evidence" value="ECO:0007669"/>
    <property type="project" value="InterPro"/>
</dbReference>
<dbReference type="RefSeq" id="WP_015159460.1">
    <property type="nucleotide sequence ID" value="NC_019697.1"/>
</dbReference>
<reference evidence="1 2" key="1">
    <citation type="submission" date="2012-05" db="EMBL/GenBank/DDBJ databases">
        <title>Finished chromosome of genome of Chamaesiphon sp. PCC 6605.</title>
        <authorList>
            <consortium name="US DOE Joint Genome Institute"/>
            <person name="Gugger M."/>
            <person name="Coursin T."/>
            <person name="Rippka R."/>
            <person name="Tandeau De Marsac N."/>
            <person name="Huntemann M."/>
            <person name="Wei C.-L."/>
            <person name="Han J."/>
            <person name="Detter J.C."/>
            <person name="Han C."/>
            <person name="Tapia R."/>
            <person name="Chen A."/>
            <person name="Kyrpides N."/>
            <person name="Mavromatis K."/>
            <person name="Markowitz V."/>
            <person name="Szeto E."/>
            <person name="Ivanova N."/>
            <person name="Pagani I."/>
            <person name="Pati A."/>
            <person name="Goodwin L."/>
            <person name="Nordberg H.P."/>
            <person name="Cantor M.N."/>
            <person name="Hua S.X."/>
            <person name="Woyke T."/>
            <person name="Kerfeld C.A."/>
        </authorList>
    </citation>
    <scope>NUCLEOTIDE SEQUENCE [LARGE SCALE GENOMIC DNA]</scope>
    <source>
        <strain evidence="2">ATCC 27169 / PCC 6605</strain>
    </source>
</reference>
<dbReference type="NCBIfam" id="TIGR03898">
    <property type="entry name" value="lanti_MRSA_kill"/>
    <property type="match status" value="1"/>
</dbReference>
<gene>
    <name evidence="1" type="ORF">Cha6605_2223</name>
</gene>
<evidence type="ECO:0000313" key="1">
    <source>
        <dbReference type="EMBL" id="AFY93306.1"/>
    </source>
</evidence>
<dbReference type="InterPro" id="IPR027635">
    <property type="entry name" value="Lantibiotic2_lead_pep_dom"/>
</dbReference>
<accession>K9UFY2</accession>
<organism evidence="1 2">
    <name type="scientific">Chamaesiphon minutus (strain ATCC 27169 / PCC 6605)</name>
    <dbReference type="NCBI Taxonomy" id="1173020"/>
    <lineage>
        <taxon>Bacteria</taxon>
        <taxon>Bacillati</taxon>
        <taxon>Cyanobacteriota</taxon>
        <taxon>Cyanophyceae</taxon>
        <taxon>Gomontiellales</taxon>
        <taxon>Chamaesiphonaceae</taxon>
        <taxon>Chamaesiphon</taxon>
    </lineage>
</organism>
<proteinExistence type="predicted"/>
<protein>
    <submittedName>
        <fullName evidence="1">Type 2 lantibiotic, mersacidin/lichenicidin family</fullName>
    </submittedName>
</protein>
<dbReference type="AlphaFoldDB" id="K9UFY2"/>
<dbReference type="OrthoDB" id="3539673at2"/>
<keyword evidence="2" id="KW-1185">Reference proteome</keyword>
<sequence length="63" mass="6792">MSHENIIRTWKDENFRNSLSKKERALLPANPAGLVELSDADLNAVAGGAKPKSTSPCCTHATK</sequence>
<evidence type="ECO:0000313" key="2">
    <source>
        <dbReference type="Proteomes" id="UP000010366"/>
    </source>
</evidence>